<dbReference type="EMBL" id="CP017141">
    <property type="protein sequence ID" value="AOM78423.1"/>
    <property type="molecule type" value="Genomic_DNA"/>
</dbReference>
<sequence length="175" mass="19776">MKTSNYFFIILLLIGTALSSCKKSDIDHENKFDESYKAWTDFKKSSGNSYRYSVTTVSWTGSRTKTMITVKDGQAIHRSYVSKTIISTPKIEETIHEEWQEDKNTLNTHSSGFKPITLDEVYQLAKTQWLVKRKGSESVLETKNNGMISACGYSAENCVDDCFSGISIESIEGHM</sequence>
<accession>A0A1D7QIF5</accession>
<proteinExistence type="predicted"/>
<protein>
    <submittedName>
        <fullName evidence="1">Uncharacterized protein</fullName>
    </submittedName>
</protein>
<organism evidence="1 2">
    <name type="scientific">Pedobacter steynii</name>
    <dbReference type="NCBI Taxonomy" id="430522"/>
    <lineage>
        <taxon>Bacteria</taxon>
        <taxon>Pseudomonadati</taxon>
        <taxon>Bacteroidota</taxon>
        <taxon>Sphingobacteriia</taxon>
        <taxon>Sphingobacteriales</taxon>
        <taxon>Sphingobacteriaceae</taxon>
        <taxon>Pedobacter</taxon>
    </lineage>
</organism>
<dbReference type="KEGG" id="psty:BFS30_15290"/>
<keyword evidence="2" id="KW-1185">Reference proteome</keyword>
<dbReference type="AlphaFoldDB" id="A0A1D7QIF5"/>
<dbReference type="PROSITE" id="PS51257">
    <property type="entry name" value="PROKAR_LIPOPROTEIN"/>
    <property type="match status" value="1"/>
</dbReference>
<dbReference type="RefSeq" id="WP_069380088.1">
    <property type="nucleotide sequence ID" value="NZ_CP017141.1"/>
</dbReference>
<name>A0A1D7QIF5_9SPHI</name>
<reference evidence="1 2" key="1">
    <citation type="submission" date="2016-08" db="EMBL/GenBank/DDBJ databases">
        <authorList>
            <person name="Seilhamer J.J."/>
        </authorList>
    </citation>
    <scope>NUCLEOTIDE SEQUENCE [LARGE SCALE GENOMIC DNA]</scope>
    <source>
        <strain evidence="1 2">DX4</strain>
    </source>
</reference>
<gene>
    <name evidence="1" type="ORF">BFS30_15290</name>
</gene>
<evidence type="ECO:0000313" key="2">
    <source>
        <dbReference type="Proteomes" id="UP000094313"/>
    </source>
</evidence>
<dbReference type="OrthoDB" id="666398at2"/>
<dbReference type="Proteomes" id="UP000094313">
    <property type="component" value="Chromosome"/>
</dbReference>
<evidence type="ECO:0000313" key="1">
    <source>
        <dbReference type="EMBL" id="AOM78423.1"/>
    </source>
</evidence>